<name>A0AB34HGV7_ESCRO</name>
<comment type="caution">
    <text evidence="1">The sequence shown here is derived from an EMBL/GenBank/DDBJ whole genome shotgun (WGS) entry which is preliminary data.</text>
</comment>
<dbReference type="Proteomes" id="UP001159641">
    <property type="component" value="Unassembled WGS sequence"/>
</dbReference>
<dbReference type="AlphaFoldDB" id="A0AB34HGV7"/>
<sequence length="113" mass="12487">MATRQSALGELRMEAGCPAIPQSVQIKQVSFLVTFMGLPLYALYNNTEDSVNDRLRLRSQEKRSQNPAEASMLPKCSAAEALSSLAACSLSRPGWELLQQLHPNKVERELVSL</sequence>
<accession>A0AB34HGV7</accession>
<protein>
    <submittedName>
        <fullName evidence="1">Uncharacterized protein</fullName>
    </submittedName>
</protein>
<dbReference type="EMBL" id="JAIQCJ010001207">
    <property type="protein sequence ID" value="KAJ8791508.1"/>
    <property type="molecule type" value="Genomic_DNA"/>
</dbReference>
<gene>
    <name evidence="1" type="ORF">J1605_020604</name>
</gene>
<evidence type="ECO:0000313" key="1">
    <source>
        <dbReference type="EMBL" id="KAJ8791508.1"/>
    </source>
</evidence>
<organism evidence="1 2">
    <name type="scientific">Eschrichtius robustus</name>
    <name type="common">California gray whale</name>
    <name type="synonym">Eschrichtius gibbosus</name>
    <dbReference type="NCBI Taxonomy" id="9764"/>
    <lineage>
        <taxon>Eukaryota</taxon>
        <taxon>Metazoa</taxon>
        <taxon>Chordata</taxon>
        <taxon>Craniata</taxon>
        <taxon>Vertebrata</taxon>
        <taxon>Euteleostomi</taxon>
        <taxon>Mammalia</taxon>
        <taxon>Eutheria</taxon>
        <taxon>Laurasiatheria</taxon>
        <taxon>Artiodactyla</taxon>
        <taxon>Whippomorpha</taxon>
        <taxon>Cetacea</taxon>
        <taxon>Mysticeti</taxon>
        <taxon>Eschrichtiidae</taxon>
        <taxon>Eschrichtius</taxon>
    </lineage>
</organism>
<proteinExistence type="predicted"/>
<reference evidence="1 2" key="1">
    <citation type="submission" date="2022-11" db="EMBL/GenBank/DDBJ databases">
        <title>Whole genome sequence of Eschrichtius robustus ER-17-0199.</title>
        <authorList>
            <person name="Bruniche-Olsen A."/>
            <person name="Black A.N."/>
            <person name="Fields C.J."/>
            <person name="Walden K."/>
            <person name="Dewoody J.A."/>
        </authorList>
    </citation>
    <scope>NUCLEOTIDE SEQUENCE [LARGE SCALE GENOMIC DNA]</scope>
    <source>
        <strain evidence="1">ER-17-0199</strain>
        <tissue evidence="1">Blubber</tissue>
    </source>
</reference>
<keyword evidence="2" id="KW-1185">Reference proteome</keyword>
<evidence type="ECO:0000313" key="2">
    <source>
        <dbReference type="Proteomes" id="UP001159641"/>
    </source>
</evidence>